<protein>
    <submittedName>
        <fullName evidence="2">Stage IV sporulation protein FB</fullName>
    </submittedName>
</protein>
<reference evidence="2 3" key="1">
    <citation type="journal article" date="2014" name="Int. J. Syst. Evol. Microbiol.">
        <title>Lysinibacillus halotolerans sp. nov., isolated from saline-alkaline soil.</title>
        <authorList>
            <person name="Kong D."/>
            <person name="Wang Y."/>
            <person name="Zhao B."/>
            <person name="Li Y."/>
            <person name="Song J."/>
            <person name="Zhai Y."/>
            <person name="Zhang C."/>
            <person name="Wang H."/>
            <person name="Chen X."/>
            <person name="Zhao B."/>
            <person name="Ruan Z."/>
        </authorList>
    </citation>
    <scope>NUCLEOTIDE SEQUENCE [LARGE SCALE GENOMIC DNA]</scope>
    <source>
        <strain evidence="2 3">MCCC 1A12703</strain>
    </source>
</reference>
<dbReference type="AlphaFoldDB" id="A0A3M8H4Y2"/>
<dbReference type="EMBL" id="RHLQ01000048">
    <property type="protein sequence ID" value="RNC97467.1"/>
    <property type="molecule type" value="Genomic_DNA"/>
</dbReference>
<feature type="transmembrane region" description="Helical" evidence="1">
    <location>
        <begin position="53"/>
        <end position="73"/>
    </location>
</feature>
<proteinExistence type="predicted"/>
<name>A0A3M8H4Y2_9BACI</name>
<sequence length="114" mass="13391">MAVTPLLDPLVADPFLKIQLILLAINIIPIWPLDGGRMMLSLILIFHPRIRMIELYLTLSLLLITISVFITFILLPKTLFLLGLSLFLLLQIVNEWRYRKYRFAFEKHVMKRLT</sequence>
<accession>A0A3M8H4Y2</accession>
<keyword evidence="3" id="KW-1185">Reference proteome</keyword>
<keyword evidence="1" id="KW-0812">Transmembrane</keyword>
<evidence type="ECO:0000256" key="1">
    <source>
        <dbReference type="SAM" id="Phobius"/>
    </source>
</evidence>
<gene>
    <name evidence="2" type="ORF">EC501_15145</name>
</gene>
<evidence type="ECO:0000313" key="3">
    <source>
        <dbReference type="Proteomes" id="UP000279909"/>
    </source>
</evidence>
<comment type="caution">
    <text evidence="2">The sequence shown here is derived from an EMBL/GenBank/DDBJ whole genome shotgun (WGS) entry which is preliminary data.</text>
</comment>
<dbReference type="OrthoDB" id="166377at2"/>
<organism evidence="2 3">
    <name type="scientific">Lysinibacillus halotolerans</name>
    <dbReference type="NCBI Taxonomy" id="1368476"/>
    <lineage>
        <taxon>Bacteria</taxon>
        <taxon>Bacillati</taxon>
        <taxon>Bacillota</taxon>
        <taxon>Bacilli</taxon>
        <taxon>Bacillales</taxon>
        <taxon>Bacillaceae</taxon>
        <taxon>Lysinibacillus</taxon>
    </lineage>
</organism>
<keyword evidence="1" id="KW-1133">Transmembrane helix</keyword>
<keyword evidence="1" id="KW-0472">Membrane</keyword>
<dbReference type="Proteomes" id="UP000279909">
    <property type="component" value="Unassembled WGS sequence"/>
</dbReference>
<feature type="transmembrane region" description="Helical" evidence="1">
    <location>
        <begin position="15"/>
        <end position="33"/>
    </location>
</feature>
<evidence type="ECO:0000313" key="2">
    <source>
        <dbReference type="EMBL" id="RNC97467.1"/>
    </source>
</evidence>
<feature type="transmembrane region" description="Helical" evidence="1">
    <location>
        <begin position="79"/>
        <end position="98"/>
    </location>
</feature>